<evidence type="ECO:0000313" key="2">
    <source>
        <dbReference type="Proteomes" id="UP000050761"/>
    </source>
</evidence>
<gene>
    <name evidence="1" type="ORF">HPBE_LOCUS3484</name>
</gene>
<dbReference type="Gene3D" id="3.40.5.90">
    <property type="entry name" value="CDGSH iron-sulfur domain, mitoNEET-type"/>
    <property type="match status" value="1"/>
</dbReference>
<organism evidence="2 3">
    <name type="scientific">Heligmosomoides polygyrus</name>
    <name type="common">Parasitic roundworm</name>
    <dbReference type="NCBI Taxonomy" id="6339"/>
    <lineage>
        <taxon>Eukaryota</taxon>
        <taxon>Metazoa</taxon>
        <taxon>Ecdysozoa</taxon>
        <taxon>Nematoda</taxon>
        <taxon>Chromadorea</taxon>
        <taxon>Rhabditida</taxon>
        <taxon>Rhabditina</taxon>
        <taxon>Rhabditomorpha</taxon>
        <taxon>Strongyloidea</taxon>
        <taxon>Heligmosomidae</taxon>
        <taxon>Heligmosomoides</taxon>
    </lineage>
</organism>
<accession>A0A183FBE1</accession>
<dbReference type="OrthoDB" id="5821500at2759"/>
<protein>
    <submittedName>
        <fullName evidence="3">ZnF_CDGSH domain-containing protein</fullName>
    </submittedName>
</protein>
<dbReference type="Proteomes" id="UP000050761">
    <property type="component" value="Unassembled WGS sequence"/>
</dbReference>
<accession>A0A3P7UVF9</accession>
<sequence length="46" mass="5181">MCNCKQTTTRPICDGSHKEVSYVVLLICAVTDRGGISDKRLFFFAR</sequence>
<dbReference type="AlphaFoldDB" id="A0A183FBE1"/>
<evidence type="ECO:0000313" key="1">
    <source>
        <dbReference type="EMBL" id="VDO35619.1"/>
    </source>
</evidence>
<dbReference type="InterPro" id="IPR042216">
    <property type="entry name" value="MitoNEET_CISD"/>
</dbReference>
<keyword evidence="2" id="KW-1185">Reference proteome</keyword>
<dbReference type="EMBL" id="UZAH01009416">
    <property type="protein sequence ID" value="VDO35619.1"/>
    <property type="molecule type" value="Genomic_DNA"/>
</dbReference>
<reference evidence="1 2" key="1">
    <citation type="submission" date="2018-11" db="EMBL/GenBank/DDBJ databases">
        <authorList>
            <consortium name="Pathogen Informatics"/>
        </authorList>
    </citation>
    <scope>NUCLEOTIDE SEQUENCE [LARGE SCALE GENOMIC DNA]</scope>
</reference>
<reference evidence="3" key="2">
    <citation type="submission" date="2019-09" db="UniProtKB">
        <authorList>
            <consortium name="WormBaseParasite"/>
        </authorList>
    </citation>
    <scope>IDENTIFICATION</scope>
</reference>
<name>A0A183FBE1_HELPZ</name>
<dbReference type="WBParaSite" id="HPBE_0000348301-mRNA-1">
    <property type="protein sequence ID" value="HPBE_0000348301-mRNA-1"/>
    <property type="gene ID" value="HPBE_0000348301"/>
</dbReference>
<evidence type="ECO:0000313" key="3">
    <source>
        <dbReference type="WBParaSite" id="HPBE_0000348301-mRNA-1"/>
    </source>
</evidence>
<proteinExistence type="predicted"/>